<evidence type="ECO:0000313" key="3">
    <source>
        <dbReference type="EnsemblMetazoa" id="XP_020908554.1"/>
    </source>
</evidence>
<dbReference type="OrthoDB" id="5964539at2759"/>
<feature type="region of interest" description="Disordered" evidence="1">
    <location>
        <begin position="181"/>
        <end position="220"/>
    </location>
</feature>
<sequence>MNWCYLWVLLCVLSICLPRAEQCSPPEGWWPLEPEERAQKAGIVVYGTVVSTPQRNNSSTEKGRFYGVILKVHCIVKGPKLPAFIHVSGFSNFSGGLCVHSKAFLNKSYVIFIKRDTDIPEQFRVLEVNLQKGAMHPGHKLSVLRDVMSLVGENASLPLGSKGDSKPGCLHFKRKFRDPTSVKSKHNKSCRCRRKKQKRKKRKRIKATSRPKNRHCTDNITDVPTLPRTRRYNVVNFEEDKVPSVNILPPSHNVVSFSSDSQQLNTHCFWCLMVFQVILTSLLPT</sequence>
<name>A0A913XQE0_EXADI</name>
<accession>A0A913XQE0</accession>
<dbReference type="InterPro" id="IPR040311">
    <property type="entry name" value="CCDC3"/>
</dbReference>
<proteinExistence type="predicted"/>
<dbReference type="RefSeq" id="XP_020908554.1">
    <property type="nucleotide sequence ID" value="XM_021052895.2"/>
</dbReference>
<dbReference type="PANTHER" id="PTHR31663">
    <property type="entry name" value="COILED-COIL DOMAIN-CONTAINING PROTEIN 3"/>
    <property type="match status" value="1"/>
</dbReference>
<keyword evidence="2" id="KW-0732">Signal</keyword>
<dbReference type="GeneID" id="110246544"/>
<evidence type="ECO:0000256" key="2">
    <source>
        <dbReference type="SAM" id="SignalP"/>
    </source>
</evidence>
<feature type="signal peptide" evidence="2">
    <location>
        <begin position="1"/>
        <end position="22"/>
    </location>
</feature>
<dbReference type="Proteomes" id="UP000887567">
    <property type="component" value="Unplaced"/>
</dbReference>
<reference evidence="3" key="1">
    <citation type="submission" date="2022-11" db="UniProtKB">
        <authorList>
            <consortium name="EnsemblMetazoa"/>
        </authorList>
    </citation>
    <scope>IDENTIFICATION</scope>
</reference>
<evidence type="ECO:0000313" key="4">
    <source>
        <dbReference type="Proteomes" id="UP000887567"/>
    </source>
</evidence>
<protein>
    <submittedName>
        <fullName evidence="3">Uncharacterized protein</fullName>
    </submittedName>
</protein>
<dbReference type="KEGG" id="epa:110246544"/>
<evidence type="ECO:0000256" key="1">
    <source>
        <dbReference type="SAM" id="MobiDB-lite"/>
    </source>
</evidence>
<dbReference type="PANTHER" id="PTHR31663:SF6">
    <property type="entry name" value="COILED-COIL DOMAIN-CONTAINING PROTEIN 3-LIKE"/>
    <property type="match status" value="1"/>
</dbReference>
<feature type="chain" id="PRO_5038034529" evidence="2">
    <location>
        <begin position="23"/>
        <end position="285"/>
    </location>
</feature>
<dbReference type="AlphaFoldDB" id="A0A913XQE0"/>
<feature type="compositionally biased region" description="Basic residues" evidence="1">
    <location>
        <begin position="183"/>
        <end position="214"/>
    </location>
</feature>
<organism evidence="3 4">
    <name type="scientific">Exaiptasia diaphana</name>
    <name type="common">Tropical sea anemone</name>
    <name type="synonym">Aiptasia pulchella</name>
    <dbReference type="NCBI Taxonomy" id="2652724"/>
    <lineage>
        <taxon>Eukaryota</taxon>
        <taxon>Metazoa</taxon>
        <taxon>Cnidaria</taxon>
        <taxon>Anthozoa</taxon>
        <taxon>Hexacorallia</taxon>
        <taxon>Actiniaria</taxon>
        <taxon>Aiptasiidae</taxon>
        <taxon>Exaiptasia</taxon>
    </lineage>
</organism>
<keyword evidence="4" id="KW-1185">Reference proteome</keyword>
<dbReference type="EnsemblMetazoa" id="XM_021052895.2">
    <property type="protein sequence ID" value="XP_020908554.1"/>
    <property type="gene ID" value="LOC110246544"/>
</dbReference>